<reference evidence="2 3" key="1">
    <citation type="journal article" date="2019" name="Commun. Biol.">
        <title>The bagworm genome reveals a unique fibroin gene that provides high tensile strength.</title>
        <authorList>
            <person name="Kono N."/>
            <person name="Nakamura H."/>
            <person name="Ohtoshi R."/>
            <person name="Tomita M."/>
            <person name="Numata K."/>
            <person name="Arakawa K."/>
        </authorList>
    </citation>
    <scope>NUCLEOTIDE SEQUENCE [LARGE SCALE GENOMIC DNA]</scope>
</reference>
<proteinExistence type="predicted"/>
<protein>
    <submittedName>
        <fullName evidence="2">Uncharacterized protein</fullName>
    </submittedName>
</protein>
<evidence type="ECO:0000256" key="1">
    <source>
        <dbReference type="SAM" id="MobiDB-lite"/>
    </source>
</evidence>
<organism evidence="2 3">
    <name type="scientific">Eumeta variegata</name>
    <name type="common">Bagworm moth</name>
    <name type="synonym">Eumeta japonica</name>
    <dbReference type="NCBI Taxonomy" id="151549"/>
    <lineage>
        <taxon>Eukaryota</taxon>
        <taxon>Metazoa</taxon>
        <taxon>Ecdysozoa</taxon>
        <taxon>Arthropoda</taxon>
        <taxon>Hexapoda</taxon>
        <taxon>Insecta</taxon>
        <taxon>Pterygota</taxon>
        <taxon>Neoptera</taxon>
        <taxon>Endopterygota</taxon>
        <taxon>Lepidoptera</taxon>
        <taxon>Glossata</taxon>
        <taxon>Ditrysia</taxon>
        <taxon>Tineoidea</taxon>
        <taxon>Psychidae</taxon>
        <taxon>Oiketicinae</taxon>
        <taxon>Eumeta</taxon>
    </lineage>
</organism>
<sequence>MDSKRVTRARKMNTAEQENEIPVNAPTSRSSETDTSRRPLRHGPLATKKRNQSPTQDVNIDILNRNVNAARQRKRAALLAQLEFEKLETERIVAKAVAAHTKMLLLRLVAAEEDTGKDTDEPELIMLSNFLNKIADQCSASVSIDKGANRNSKPAPKRRPCKTNAINIIKYDNKNTNSHTAFQSSNRSSIIGVELYRNKLKQSRYPACRLLEPTVPAPRECCSSPSRPVNTTHHLRPSDTSNDQLNNIVKQHIDIESLDVTPHKPSHDPAERALALLGSDSVRLTSGQFETRLLWKLDS</sequence>
<dbReference type="OrthoDB" id="5983986at2759"/>
<name>A0A4C1WVP4_EUMVA</name>
<keyword evidence="3" id="KW-1185">Reference proteome</keyword>
<dbReference type="AlphaFoldDB" id="A0A4C1WVP4"/>
<dbReference type="EMBL" id="BGZK01000640">
    <property type="protein sequence ID" value="GBP54134.1"/>
    <property type="molecule type" value="Genomic_DNA"/>
</dbReference>
<gene>
    <name evidence="2" type="ORF">EVAR_46500_1</name>
</gene>
<dbReference type="Proteomes" id="UP000299102">
    <property type="component" value="Unassembled WGS sequence"/>
</dbReference>
<accession>A0A4C1WVP4</accession>
<comment type="caution">
    <text evidence="2">The sequence shown here is derived from an EMBL/GenBank/DDBJ whole genome shotgun (WGS) entry which is preliminary data.</text>
</comment>
<evidence type="ECO:0000313" key="3">
    <source>
        <dbReference type="Proteomes" id="UP000299102"/>
    </source>
</evidence>
<evidence type="ECO:0000313" key="2">
    <source>
        <dbReference type="EMBL" id="GBP54134.1"/>
    </source>
</evidence>
<feature type="region of interest" description="Disordered" evidence="1">
    <location>
        <begin position="1"/>
        <end position="57"/>
    </location>
</feature>
<feature type="region of interest" description="Disordered" evidence="1">
    <location>
        <begin position="223"/>
        <end position="243"/>
    </location>
</feature>
<feature type="compositionally biased region" description="Basic residues" evidence="1">
    <location>
        <begin position="1"/>
        <end position="11"/>
    </location>
</feature>